<reference evidence="3 4" key="1">
    <citation type="submission" date="2016-03" db="EMBL/GenBank/DDBJ databases">
        <title>Fine-scale spatial genetic structure of a fungal parasite of coffee scale insects.</title>
        <authorList>
            <person name="Jackson D."/>
            <person name="Zemenick K.A."/>
            <person name="Malloure B."/>
            <person name="Quandt C.A."/>
            <person name="James T.Y."/>
        </authorList>
    </citation>
    <scope>NUCLEOTIDE SEQUENCE [LARGE SCALE GENOMIC DNA]</scope>
    <source>
        <strain evidence="3 4">UM487</strain>
    </source>
</reference>
<keyword evidence="4" id="KW-1185">Reference proteome</keyword>
<dbReference type="GO" id="GO:0006351">
    <property type="term" value="P:DNA-templated transcription"/>
    <property type="evidence" value="ECO:0007669"/>
    <property type="project" value="InterPro"/>
</dbReference>
<dbReference type="InterPro" id="IPR007219">
    <property type="entry name" value="XnlR_reg_dom"/>
</dbReference>
<dbReference type="AlphaFoldDB" id="A0A179I2D2"/>
<dbReference type="GO" id="GO:0003677">
    <property type="term" value="F:DNA binding"/>
    <property type="evidence" value="ECO:0007669"/>
    <property type="project" value="InterPro"/>
</dbReference>
<dbReference type="OrthoDB" id="424974at2759"/>
<sequence>MHIDGETWFFSAKVLESRYRLWYKFYCLDRSISLAVGRPYKTPIDMTSEEAESATERALTGPTPTLPTLYFKY</sequence>
<dbReference type="EMBL" id="LUKN01004202">
    <property type="protein sequence ID" value="OAQ96374.1"/>
    <property type="molecule type" value="Genomic_DNA"/>
</dbReference>
<gene>
    <name evidence="3" type="ORF">LLEC1_01854</name>
</gene>
<dbReference type="CDD" id="cd12148">
    <property type="entry name" value="fungal_TF_MHR"/>
    <property type="match status" value="1"/>
</dbReference>
<evidence type="ECO:0000259" key="2">
    <source>
        <dbReference type="Pfam" id="PF04082"/>
    </source>
</evidence>
<comment type="caution">
    <text evidence="3">The sequence shown here is derived from an EMBL/GenBank/DDBJ whole genome shotgun (WGS) entry which is preliminary data.</text>
</comment>
<evidence type="ECO:0000313" key="3">
    <source>
        <dbReference type="EMBL" id="OAQ96374.1"/>
    </source>
</evidence>
<feature type="domain" description="Xylanolytic transcriptional activator regulatory" evidence="2">
    <location>
        <begin position="8"/>
        <end position="41"/>
    </location>
</feature>
<dbReference type="Pfam" id="PF04082">
    <property type="entry name" value="Fungal_trans"/>
    <property type="match status" value="1"/>
</dbReference>
<dbReference type="GO" id="GO:0008270">
    <property type="term" value="F:zinc ion binding"/>
    <property type="evidence" value="ECO:0007669"/>
    <property type="project" value="InterPro"/>
</dbReference>
<keyword evidence="1" id="KW-0539">Nucleus</keyword>
<name>A0A179I2D2_CORDF</name>
<protein>
    <recommendedName>
        <fullName evidence="2">Xylanolytic transcriptional activator regulatory domain-containing protein</fullName>
    </recommendedName>
</protein>
<accession>A0A179I2D2</accession>
<evidence type="ECO:0000256" key="1">
    <source>
        <dbReference type="ARBA" id="ARBA00023242"/>
    </source>
</evidence>
<dbReference type="Proteomes" id="UP000243081">
    <property type="component" value="Unassembled WGS sequence"/>
</dbReference>
<organism evidence="3 4">
    <name type="scientific">Cordyceps confragosa</name>
    <name type="common">Lecanicillium lecanii</name>
    <dbReference type="NCBI Taxonomy" id="2714763"/>
    <lineage>
        <taxon>Eukaryota</taxon>
        <taxon>Fungi</taxon>
        <taxon>Dikarya</taxon>
        <taxon>Ascomycota</taxon>
        <taxon>Pezizomycotina</taxon>
        <taxon>Sordariomycetes</taxon>
        <taxon>Hypocreomycetidae</taxon>
        <taxon>Hypocreales</taxon>
        <taxon>Cordycipitaceae</taxon>
        <taxon>Akanthomyces</taxon>
    </lineage>
</organism>
<proteinExistence type="predicted"/>
<evidence type="ECO:0000313" key="4">
    <source>
        <dbReference type="Proteomes" id="UP000243081"/>
    </source>
</evidence>